<keyword evidence="1" id="KW-0472">Membrane</keyword>
<protein>
    <submittedName>
        <fullName evidence="2">Uncharacterized protein</fullName>
    </submittedName>
</protein>
<proteinExistence type="predicted"/>
<accession>A0A8S3Q6U0</accession>
<organism evidence="2 3">
    <name type="scientific">Mytilus edulis</name>
    <name type="common">Blue mussel</name>
    <dbReference type="NCBI Taxonomy" id="6550"/>
    <lineage>
        <taxon>Eukaryota</taxon>
        <taxon>Metazoa</taxon>
        <taxon>Spiralia</taxon>
        <taxon>Lophotrochozoa</taxon>
        <taxon>Mollusca</taxon>
        <taxon>Bivalvia</taxon>
        <taxon>Autobranchia</taxon>
        <taxon>Pteriomorphia</taxon>
        <taxon>Mytilida</taxon>
        <taxon>Mytiloidea</taxon>
        <taxon>Mytilidae</taxon>
        <taxon>Mytilinae</taxon>
        <taxon>Mytilus</taxon>
    </lineage>
</organism>
<comment type="caution">
    <text evidence="2">The sequence shown here is derived from an EMBL/GenBank/DDBJ whole genome shotgun (WGS) entry which is preliminary data.</text>
</comment>
<dbReference type="EMBL" id="CAJPWZ010000311">
    <property type="protein sequence ID" value="CAG2190065.1"/>
    <property type="molecule type" value="Genomic_DNA"/>
</dbReference>
<evidence type="ECO:0000256" key="1">
    <source>
        <dbReference type="SAM" id="Phobius"/>
    </source>
</evidence>
<keyword evidence="3" id="KW-1185">Reference proteome</keyword>
<reference evidence="2" key="1">
    <citation type="submission" date="2021-03" db="EMBL/GenBank/DDBJ databases">
        <authorList>
            <person name="Bekaert M."/>
        </authorList>
    </citation>
    <scope>NUCLEOTIDE SEQUENCE</scope>
</reference>
<keyword evidence="1" id="KW-1133">Transmembrane helix</keyword>
<keyword evidence="1" id="KW-0812">Transmembrane</keyword>
<evidence type="ECO:0000313" key="2">
    <source>
        <dbReference type="EMBL" id="CAG2190065.1"/>
    </source>
</evidence>
<sequence>MTSRQNSIELDGTTIPITIGNYTNRSSQVSLYRSSCLSRVKFISLIVSFSLSVATLAIASNIYKTETMRNTTTDAIRLIAVPRFNSTLCDYFKHFFQSGDYFATGCSYLENVYRKQFINGKPTDKDGVYLNIRQRNYLEKMLPNLNHSTSFTRGR</sequence>
<gene>
    <name evidence="2" type="ORF">MEDL_5376</name>
</gene>
<feature type="transmembrane region" description="Helical" evidence="1">
    <location>
        <begin position="42"/>
        <end position="63"/>
    </location>
</feature>
<dbReference type="AlphaFoldDB" id="A0A8S3Q6U0"/>
<dbReference type="Proteomes" id="UP000683360">
    <property type="component" value="Unassembled WGS sequence"/>
</dbReference>
<evidence type="ECO:0000313" key="3">
    <source>
        <dbReference type="Proteomes" id="UP000683360"/>
    </source>
</evidence>
<name>A0A8S3Q6U0_MYTED</name>